<accession>A0A6I6CQ22</accession>
<evidence type="ECO:0000313" key="2">
    <source>
        <dbReference type="Proteomes" id="UP000422744"/>
    </source>
</evidence>
<name>A0A6I6CQ22_WOLPI</name>
<dbReference type="Proteomes" id="UP000422744">
    <property type="component" value="Chromosome"/>
</dbReference>
<gene>
    <name evidence="1" type="ORF">E0495_04935</name>
</gene>
<evidence type="ECO:0000313" key="1">
    <source>
        <dbReference type="EMBL" id="QGT16532.1"/>
    </source>
</evidence>
<dbReference type="RefSeq" id="WP_006279274.1">
    <property type="nucleotide sequence ID" value="NZ_AP028948.1"/>
</dbReference>
<sequence length="110" mass="13129">MIVGRKVLEHDPEKVCENKNIHADHKEHLVYREDNNGTTKYTSYEEKENKFIEEAHEYLIDSEFNKNFDLGQYRISNFSGNLTKIELELINEKYMQVQVNRERKIILAIP</sequence>
<dbReference type="EMBL" id="CP037426">
    <property type="protein sequence ID" value="QGT16532.1"/>
    <property type="molecule type" value="Genomic_DNA"/>
</dbReference>
<reference evidence="1 2" key="1">
    <citation type="submission" date="2019-03" db="EMBL/GenBank/DDBJ databases">
        <title>Wolbachia endosymbiont of Haematobia irritans wIrr.</title>
        <authorList>
            <person name="Parry R.H."/>
            <person name="Asgari S."/>
        </authorList>
    </citation>
    <scope>NUCLEOTIDE SEQUENCE [LARGE SCALE GENOMIC DNA]</scope>
    <source>
        <strain evidence="2">wIrr</strain>
    </source>
</reference>
<dbReference type="AlphaFoldDB" id="A0A6I6CQ22"/>
<proteinExistence type="predicted"/>
<protein>
    <submittedName>
        <fullName evidence="1">Uncharacterized protein</fullName>
    </submittedName>
</protein>
<organism evidence="1 2">
    <name type="scientific">Wolbachia pipientis</name>
    <dbReference type="NCBI Taxonomy" id="955"/>
    <lineage>
        <taxon>Bacteria</taxon>
        <taxon>Pseudomonadati</taxon>
        <taxon>Pseudomonadota</taxon>
        <taxon>Alphaproteobacteria</taxon>
        <taxon>Rickettsiales</taxon>
        <taxon>Anaplasmataceae</taxon>
        <taxon>Wolbachieae</taxon>
        <taxon>Wolbachia</taxon>
    </lineage>
</organism>